<evidence type="ECO:0000256" key="2">
    <source>
        <dbReference type="ARBA" id="ARBA00009347"/>
    </source>
</evidence>
<gene>
    <name evidence="8" type="ORF">KL859_30645</name>
</gene>
<evidence type="ECO:0000256" key="4">
    <source>
        <dbReference type="ARBA" id="ARBA00022827"/>
    </source>
</evidence>
<feature type="domain" description="Acyl-CoA dehydrogenase/oxidase C-terminal" evidence="6">
    <location>
        <begin position="205"/>
        <end position="324"/>
    </location>
</feature>
<evidence type="ECO:0000256" key="1">
    <source>
        <dbReference type="ARBA" id="ARBA00001974"/>
    </source>
</evidence>
<keyword evidence="5" id="KW-0560">Oxidoreductase</keyword>
<comment type="similarity">
    <text evidence="2">Belongs to the acyl-CoA dehydrogenase family.</text>
</comment>
<dbReference type="Pfam" id="PF02771">
    <property type="entry name" value="Acyl-CoA_dh_N"/>
    <property type="match status" value="1"/>
</dbReference>
<keyword evidence="4" id="KW-0274">FAD</keyword>
<dbReference type="EMBL" id="JAHBOM010000038">
    <property type="protein sequence ID" value="MBU8827221.1"/>
    <property type="molecule type" value="Genomic_DNA"/>
</dbReference>
<dbReference type="PANTHER" id="PTHR43884:SF20">
    <property type="entry name" value="ACYL-COA DEHYDROGENASE FADE28"/>
    <property type="match status" value="1"/>
</dbReference>
<keyword evidence="9" id="KW-1185">Reference proteome</keyword>
<dbReference type="Pfam" id="PF00441">
    <property type="entry name" value="Acyl-CoA_dh_1"/>
    <property type="match status" value="1"/>
</dbReference>
<feature type="domain" description="Acyl-CoA dehydrogenase/oxidase N-terminal" evidence="7">
    <location>
        <begin position="9"/>
        <end position="99"/>
    </location>
</feature>
<evidence type="ECO:0000313" key="8">
    <source>
        <dbReference type="EMBL" id="MBU8827221.1"/>
    </source>
</evidence>
<comment type="cofactor">
    <cofactor evidence="1">
        <name>FAD</name>
        <dbReference type="ChEBI" id="CHEBI:57692"/>
    </cofactor>
</comment>
<protein>
    <submittedName>
        <fullName evidence="8">Acyl-CoA/acyl-ACP dehydrogenase</fullName>
    </submittedName>
</protein>
<dbReference type="InterPro" id="IPR009100">
    <property type="entry name" value="AcylCoA_DH/oxidase_NM_dom_sf"/>
</dbReference>
<dbReference type="Gene3D" id="1.20.140.10">
    <property type="entry name" value="Butyryl-CoA Dehydrogenase, subunit A, domain 3"/>
    <property type="match status" value="1"/>
</dbReference>
<evidence type="ECO:0000313" key="9">
    <source>
        <dbReference type="Proteomes" id="UP000696413"/>
    </source>
</evidence>
<evidence type="ECO:0000256" key="5">
    <source>
        <dbReference type="ARBA" id="ARBA00023002"/>
    </source>
</evidence>
<dbReference type="InterPro" id="IPR009075">
    <property type="entry name" value="AcylCo_DH/oxidase_C"/>
</dbReference>
<evidence type="ECO:0000259" key="7">
    <source>
        <dbReference type="Pfam" id="PF02771"/>
    </source>
</evidence>
<dbReference type="InterPro" id="IPR036250">
    <property type="entry name" value="AcylCo_DH-like_C"/>
</dbReference>
<evidence type="ECO:0000256" key="3">
    <source>
        <dbReference type="ARBA" id="ARBA00022630"/>
    </source>
</evidence>
<dbReference type="RefSeq" id="WP_214396141.1">
    <property type="nucleotide sequence ID" value="NZ_JAHBOL010000006.1"/>
</dbReference>
<keyword evidence="3" id="KW-0285">Flavoprotein</keyword>
<evidence type="ECO:0000259" key="6">
    <source>
        <dbReference type="Pfam" id="PF00441"/>
    </source>
</evidence>
<dbReference type="Proteomes" id="UP000696413">
    <property type="component" value="Unassembled WGS sequence"/>
</dbReference>
<dbReference type="PANTHER" id="PTHR43884">
    <property type="entry name" value="ACYL-COA DEHYDROGENASE"/>
    <property type="match status" value="1"/>
</dbReference>
<dbReference type="InterPro" id="IPR013786">
    <property type="entry name" value="AcylCoA_DH/ox_N"/>
</dbReference>
<dbReference type="SUPFAM" id="SSF56645">
    <property type="entry name" value="Acyl-CoA dehydrogenase NM domain-like"/>
    <property type="match status" value="1"/>
</dbReference>
<reference evidence="8 9" key="1">
    <citation type="submission" date="2021-05" db="EMBL/GenBank/DDBJ databases">
        <title>Draft Genome Sequences of Clinical Respiratory Isolates of Mycobacterium goodii Recovered in Ireland.</title>
        <authorList>
            <person name="Flanagan P.R."/>
            <person name="Mok S."/>
            <person name="Roycroft E."/>
            <person name="Rogers T.R."/>
            <person name="Fitzgibbon M."/>
        </authorList>
    </citation>
    <scope>NUCLEOTIDE SEQUENCE [LARGE SCALE GENOMIC DNA]</scope>
    <source>
        <strain evidence="8 9">14IE55</strain>
    </source>
</reference>
<dbReference type="SUPFAM" id="SSF47203">
    <property type="entry name" value="Acyl-CoA dehydrogenase C-terminal domain-like"/>
    <property type="match status" value="1"/>
</dbReference>
<dbReference type="InterPro" id="IPR037069">
    <property type="entry name" value="AcylCoA_DH/ox_N_sf"/>
</dbReference>
<organism evidence="8 9">
    <name type="scientific">Mycolicibacterium goodii</name>
    <name type="common">Mycobacterium goodii</name>
    <dbReference type="NCBI Taxonomy" id="134601"/>
    <lineage>
        <taxon>Bacteria</taxon>
        <taxon>Bacillati</taxon>
        <taxon>Actinomycetota</taxon>
        <taxon>Actinomycetes</taxon>
        <taxon>Mycobacteriales</taxon>
        <taxon>Mycobacteriaceae</taxon>
        <taxon>Mycolicibacterium</taxon>
    </lineage>
</organism>
<accession>A0ABS6HX19</accession>
<comment type="caution">
    <text evidence="8">The sequence shown here is derived from an EMBL/GenBank/DDBJ whole genome shotgun (WGS) entry which is preliminary data.</text>
</comment>
<name>A0ABS6HX19_MYCGD</name>
<proteinExistence type="inferred from homology"/>
<dbReference type="Gene3D" id="1.10.540.10">
    <property type="entry name" value="Acyl-CoA dehydrogenase/oxidase, N-terminal domain"/>
    <property type="match status" value="1"/>
</dbReference>
<sequence>MTDFAEIHDELRSVAADLLAKAAVDWSLLVQAGWVGLDVPEALGGAGATFAEVAVICEELGRAAATTGYLGGAVLGIGALLAVGPSASRDRLLTEVVEGHTRVALAVPGDMSPGEPEPPFGVAADGRVYGRAAFVPDAADAHRLLLPARDAAGATVLVEAGSGAAVSEQSVLDETRRLAIVVADGCEAHDIWRLDDMGALARRAALAVACDSLGVAQAMLDATVSYAGMRQQFGRPIGSFQAVKHACADMLVRVTVARQLVTGAVNDPSDETVAKAKSCATEAAVDIAGKAMQLHGGIGYTWESGIHTYLKRAALNRSLFGSPREYRSVLAARYRSVRV</sequence>